<feature type="region of interest" description="Disordered" evidence="2">
    <location>
        <begin position="1"/>
        <end position="71"/>
    </location>
</feature>
<protein>
    <submittedName>
        <fullName evidence="3">Uncharacterized protein</fullName>
    </submittedName>
</protein>
<dbReference type="InParanoid" id="A0A1J7K1K9"/>
<proteinExistence type="predicted"/>
<sequence length="107" mass="11374">MSSDPYEHIPVPCLEAPGPPAEAMPVKQEAASAPVEATPIKQEAASHSSAAPRVNSPVTSIPGNDGQPDIESMGVAATLQEILRTLARTDQRMERIDARVERLESGF</sequence>
<dbReference type="Proteomes" id="UP000182658">
    <property type="component" value="Unassembled WGS sequence"/>
</dbReference>
<name>A0A1J7K1K9_9PEZI</name>
<keyword evidence="4" id="KW-1185">Reference proteome</keyword>
<reference evidence="3 4" key="1">
    <citation type="submission" date="2016-10" db="EMBL/GenBank/DDBJ databases">
        <title>Draft genome sequence of Coniochaeta ligniaria NRRL30616, a lignocellulolytic fungus for bioabatement of inhibitors in plant biomass hydrolysates.</title>
        <authorList>
            <consortium name="DOE Joint Genome Institute"/>
            <person name="Jimenez D.J."/>
            <person name="Hector R.E."/>
            <person name="Riley R."/>
            <person name="Sun H."/>
            <person name="Grigoriev I.V."/>
            <person name="Van Elsas J.D."/>
            <person name="Nichols N.N."/>
        </authorList>
    </citation>
    <scope>NUCLEOTIDE SEQUENCE [LARGE SCALE GENOMIC DNA]</scope>
    <source>
        <strain evidence="3 4">NRRL 30616</strain>
    </source>
</reference>
<gene>
    <name evidence="3" type="ORF">CONLIGDRAFT_677738</name>
</gene>
<evidence type="ECO:0000313" key="3">
    <source>
        <dbReference type="EMBL" id="OIW34018.1"/>
    </source>
</evidence>
<accession>A0A1J7K1K9</accession>
<evidence type="ECO:0000313" key="4">
    <source>
        <dbReference type="Proteomes" id="UP000182658"/>
    </source>
</evidence>
<dbReference type="EMBL" id="KV875094">
    <property type="protein sequence ID" value="OIW34018.1"/>
    <property type="molecule type" value="Genomic_DNA"/>
</dbReference>
<keyword evidence="1" id="KW-0175">Coiled coil</keyword>
<feature type="coiled-coil region" evidence="1">
    <location>
        <begin position="79"/>
        <end position="106"/>
    </location>
</feature>
<organism evidence="3 4">
    <name type="scientific">Coniochaeta ligniaria NRRL 30616</name>
    <dbReference type="NCBI Taxonomy" id="1408157"/>
    <lineage>
        <taxon>Eukaryota</taxon>
        <taxon>Fungi</taxon>
        <taxon>Dikarya</taxon>
        <taxon>Ascomycota</taxon>
        <taxon>Pezizomycotina</taxon>
        <taxon>Sordariomycetes</taxon>
        <taxon>Sordariomycetidae</taxon>
        <taxon>Coniochaetales</taxon>
        <taxon>Coniochaetaceae</taxon>
        <taxon>Coniochaeta</taxon>
    </lineage>
</organism>
<evidence type="ECO:0000256" key="1">
    <source>
        <dbReference type="SAM" id="Coils"/>
    </source>
</evidence>
<evidence type="ECO:0000256" key="2">
    <source>
        <dbReference type="SAM" id="MobiDB-lite"/>
    </source>
</evidence>
<dbReference type="AlphaFoldDB" id="A0A1J7K1K9"/>